<dbReference type="InterPro" id="IPR024623">
    <property type="entry name" value="YtxH"/>
</dbReference>
<evidence type="ECO:0000313" key="2">
    <source>
        <dbReference type="EMBL" id="MDO7849505.1"/>
    </source>
</evidence>
<dbReference type="EMBL" id="JAUQSX010000018">
    <property type="protein sequence ID" value="MDO7849505.1"/>
    <property type="molecule type" value="Genomic_DNA"/>
</dbReference>
<comment type="caution">
    <text evidence="2">The sequence shown here is derived from an EMBL/GenBank/DDBJ whole genome shotgun (WGS) entry which is preliminary data.</text>
</comment>
<organism evidence="2 3">
    <name type="scientific">Hymenobacter mellowenesis</name>
    <dbReference type="NCBI Taxonomy" id="3063995"/>
    <lineage>
        <taxon>Bacteria</taxon>
        <taxon>Pseudomonadati</taxon>
        <taxon>Bacteroidota</taxon>
        <taxon>Cytophagia</taxon>
        <taxon>Cytophagales</taxon>
        <taxon>Hymenobacteraceae</taxon>
        <taxon>Hymenobacter</taxon>
    </lineage>
</organism>
<dbReference type="Pfam" id="PF12732">
    <property type="entry name" value="YtxH"/>
    <property type="match status" value="1"/>
</dbReference>
<gene>
    <name evidence="2" type="ORF">Q5H92_24280</name>
</gene>
<keyword evidence="3" id="KW-1185">Reference proteome</keyword>
<reference evidence="2" key="1">
    <citation type="submission" date="2023-07" db="EMBL/GenBank/DDBJ databases">
        <authorList>
            <person name="Kim M.K."/>
        </authorList>
    </citation>
    <scope>NUCLEOTIDE SEQUENCE</scope>
    <source>
        <strain evidence="2">M29</strain>
    </source>
</reference>
<protein>
    <submittedName>
        <fullName evidence="2">YtxH domain-containing protein</fullName>
    </submittedName>
</protein>
<proteinExistence type="predicted"/>
<sequence>MKDDKGKVILSLIAGATAGIVAGLLLAPETGDETRSGLKRTASKWSDDLSKLFKDTLAKAQGQAPGHTNTEAIVPEDKQAANRLLEGLDAPGNYPDADTDYDGSGDDFRHQPLL</sequence>
<dbReference type="RefSeq" id="WP_305014173.1">
    <property type="nucleotide sequence ID" value="NZ_JAUQSX010000018.1"/>
</dbReference>
<accession>A0ABT9AI11</accession>
<dbReference type="Proteomes" id="UP001167796">
    <property type="component" value="Unassembled WGS sequence"/>
</dbReference>
<name>A0ABT9AI11_9BACT</name>
<evidence type="ECO:0000256" key="1">
    <source>
        <dbReference type="SAM" id="MobiDB-lite"/>
    </source>
</evidence>
<evidence type="ECO:0000313" key="3">
    <source>
        <dbReference type="Proteomes" id="UP001167796"/>
    </source>
</evidence>
<feature type="region of interest" description="Disordered" evidence="1">
    <location>
        <begin position="59"/>
        <end position="114"/>
    </location>
</feature>